<dbReference type="InterPro" id="IPR029058">
    <property type="entry name" value="AB_hydrolase_fold"/>
</dbReference>
<dbReference type="Gene3D" id="3.40.50.1820">
    <property type="entry name" value="alpha/beta hydrolase"/>
    <property type="match status" value="1"/>
</dbReference>
<dbReference type="EMBL" id="CP110636">
    <property type="protein sequence ID" value="UZJ33065.1"/>
    <property type="molecule type" value="Genomic_DNA"/>
</dbReference>
<dbReference type="Pfam" id="PF00326">
    <property type="entry name" value="Peptidase_S9"/>
    <property type="match status" value="1"/>
</dbReference>
<evidence type="ECO:0000313" key="4">
    <source>
        <dbReference type="Proteomes" id="UP001164959"/>
    </source>
</evidence>
<keyword evidence="1" id="KW-0812">Transmembrane</keyword>
<sequence length="498" mass="52400">MRLSFRRRISALAAVVGTVVLAALLIPAGAARADGHRSPGRVPGGMGLVRQEVSFRGGEGLVLHGTVLSAVTAQGAPARPGIVLVGGSGPGPREEYRQEAEAFARAGITTLVYDKRTVRYSRMDVDFGLLAEDALAGVRLLRGRTGVDPHHVGLWGFSEGGWVAPLAAARSSDVGFVVTIGGSGLPPLRTQTWNLTTHLRHRGVAGSFLPAVQGPTARLVDSTGRFPEADFDPLPALRRMHHTPVLALWGDHDRQVPPRESARVFRRVLAEAGNRHVVTRFLRGAAHNGHRTSDGFDRIAGPRYQGKLLGALAPGYVHTLASWVDAVASGHPPRSSAAPAPPQTASSAPAPGAWYAWLPPVLLLLGFAASPVSGALRRIARRPRPGTTQGAALRRWLAGLGLLAVTTAVLCPLAVFVVGDGGAAGPVVAGRPLGWLVAQALSLTVVALTGVAAWRRWNEPRTAGSSRPPARTGVARASLMTAAVLFVPWALWWGTLRP</sequence>
<dbReference type="PANTHER" id="PTHR43265:SF1">
    <property type="entry name" value="ESTERASE ESTD"/>
    <property type="match status" value="1"/>
</dbReference>
<gene>
    <name evidence="3" type="ORF">OJ254_25735</name>
</gene>
<evidence type="ECO:0000259" key="2">
    <source>
        <dbReference type="Pfam" id="PF00326"/>
    </source>
</evidence>
<dbReference type="PANTHER" id="PTHR43265">
    <property type="entry name" value="ESTERASE ESTD"/>
    <property type="match status" value="1"/>
</dbReference>
<protein>
    <submittedName>
        <fullName evidence="3">Prolyl oligopeptidase family serine peptidase</fullName>
    </submittedName>
</protein>
<dbReference type="InterPro" id="IPR053145">
    <property type="entry name" value="AB_hydrolase_Est10"/>
</dbReference>
<dbReference type="RefSeq" id="WP_265364270.1">
    <property type="nucleotide sequence ID" value="NZ_CP110636.1"/>
</dbReference>
<name>A0ABY6PHZ5_9ACTN</name>
<accession>A0ABY6PHZ5</accession>
<evidence type="ECO:0000256" key="1">
    <source>
        <dbReference type="SAM" id="Phobius"/>
    </source>
</evidence>
<keyword evidence="1" id="KW-0472">Membrane</keyword>
<dbReference type="SUPFAM" id="SSF53474">
    <property type="entry name" value="alpha/beta-Hydrolases"/>
    <property type="match status" value="1"/>
</dbReference>
<feature type="transmembrane region" description="Helical" evidence="1">
    <location>
        <begin position="396"/>
        <end position="418"/>
    </location>
</feature>
<dbReference type="Proteomes" id="UP001164959">
    <property type="component" value="Chromosome"/>
</dbReference>
<organism evidence="3 4">
    <name type="scientific">Streptomyces endophytica</name>
    <dbReference type="NCBI Taxonomy" id="2991496"/>
    <lineage>
        <taxon>Bacteria</taxon>
        <taxon>Bacillati</taxon>
        <taxon>Actinomycetota</taxon>
        <taxon>Actinomycetes</taxon>
        <taxon>Kitasatosporales</taxon>
        <taxon>Streptomycetaceae</taxon>
        <taxon>Streptomyces</taxon>
    </lineage>
</organism>
<evidence type="ECO:0000313" key="3">
    <source>
        <dbReference type="EMBL" id="UZJ33065.1"/>
    </source>
</evidence>
<proteinExistence type="predicted"/>
<keyword evidence="4" id="KW-1185">Reference proteome</keyword>
<feature type="transmembrane region" description="Helical" evidence="1">
    <location>
        <begin position="474"/>
        <end position="493"/>
    </location>
</feature>
<feature type="transmembrane region" description="Helical" evidence="1">
    <location>
        <begin position="354"/>
        <end position="376"/>
    </location>
</feature>
<feature type="transmembrane region" description="Helical" evidence="1">
    <location>
        <begin position="433"/>
        <end position="454"/>
    </location>
</feature>
<feature type="domain" description="Peptidase S9 prolyl oligopeptidase catalytic" evidence="2">
    <location>
        <begin position="132"/>
        <end position="291"/>
    </location>
</feature>
<reference evidence="3" key="1">
    <citation type="submission" date="2022-11" db="EMBL/GenBank/DDBJ databases">
        <title>Identification and genomic analyses of a novel endophytic actinobacterium Streptomyces endophytica sp. nov. with potential for biocontrol of Yam anthracnose.</title>
        <authorList>
            <person name="Huang X."/>
        </authorList>
    </citation>
    <scope>NUCLEOTIDE SEQUENCE</scope>
    <source>
        <strain evidence="3">HNM0140</strain>
    </source>
</reference>
<keyword evidence="1" id="KW-1133">Transmembrane helix</keyword>
<dbReference type="InterPro" id="IPR001375">
    <property type="entry name" value="Peptidase_S9_cat"/>
</dbReference>